<dbReference type="InterPro" id="IPR050879">
    <property type="entry name" value="Acyltransferase_3"/>
</dbReference>
<organism evidence="3 4">
    <name type="scientific">Belliella kenyensis</name>
    <dbReference type="NCBI Taxonomy" id="1472724"/>
    <lineage>
        <taxon>Bacteria</taxon>
        <taxon>Pseudomonadati</taxon>
        <taxon>Bacteroidota</taxon>
        <taxon>Cytophagia</taxon>
        <taxon>Cytophagales</taxon>
        <taxon>Cyclobacteriaceae</taxon>
        <taxon>Belliella</taxon>
    </lineage>
</organism>
<feature type="transmembrane region" description="Helical" evidence="1">
    <location>
        <begin position="139"/>
        <end position="162"/>
    </location>
</feature>
<feature type="transmembrane region" description="Helical" evidence="1">
    <location>
        <begin position="232"/>
        <end position="251"/>
    </location>
</feature>
<feature type="transmembrane region" description="Helical" evidence="1">
    <location>
        <begin position="257"/>
        <end position="274"/>
    </location>
</feature>
<feature type="domain" description="Acyltransferase 3" evidence="2">
    <location>
        <begin position="5"/>
        <end position="342"/>
    </location>
</feature>
<keyword evidence="3" id="KW-0808">Transferase</keyword>
<keyword evidence="1" id="KW-1133">Transmembrane helix</keyword>
<keyword evidence="1" id="KW-0472">Membrane</keyword>
<gene>
    <name evidence="3" type="ORF">ACFOUP_01085</name>
</gene>
<sequence length="367" mass="43587">MSEIKSLTGIRGLAAIIVAIHHFNSKYVLDFLISSDNKIINYYLLNFADNGYLMVELFFILSGFVLALSYDQKIKLLDKNIYWDFMVRRFNRIYPLYFFSVIIYFILFSKNHFNDIDSFFINLFFLEVWFPREFTLNNVFWSLCTEWFAYLLFPFVLVTALFRNKPFFYFLLIALLIFILAPVLNTERLYDDVEYWILDLRMSNGTGAFLRCLGSYCIGLAIFKIYKDYPRFVVILGKKWIIIFILIVFFYSFSKTDIILCFLFGGLILAVTNNNPLSRLFSSKPVYFLGLISYSVYLNHMMFLRILIFSFNKNYWQLSTSNLVIGFILFISLTLIFSYLTYVLIEKKIGNYLLTIFRNRTRLLIAR</sequence>
<feature type="transmembrane region" description="Helical" evidence="1">
    <location>
        <begin position="205"/>
        <end position="225"/>
    </location>
</feature>
<feature type="transmembrane region" description="Helical" evidence="1">
    <location>
        <begin position="91"/>
        <end position="109"/>
    </location>
</feature>
<reference evidence="4" key="1">
    <citation type="journal article" date="2019" name="Int. J. Syst. Evol. Microbiol.">
        <title>The Global Catalogue of Microorganisms (GCM) 10K type strain sequencing project: providing services to taxonomists for standard genome sequencing and annotation.</title>
        <authorList>
            <consortium name="The Broad Institute Genomics Platform"/>
            <consortium name="The Broad Institute Genome Sequencing Center for Infectious Disease"/>
            <person name="Wu L."/>
            <person name="Ma J."/>
        </authorList>
    </citation>
    <scope>NUCLEOTIDE SEQUENCE [LARGE SCALE GENOMIC DNA]</scope>
    <source>
        <strain evidence="4">CECT 8551</strain>
    </source>
</reference>
<dbReference type="Proteomes" id="UP001595766">
    <property type="component" value="Unassembled WGS sequence"/>
</dbReference>
<proteinExistence type="predicted"/>
<dbReference type="Pfam" id="PF01757">
    <property type="entry name" value="Acyl_transf_3"/>
    <property type="match status" value="1"/>
</dbReference>
<name>A0ABV8EHS2_9BACT</name>
<dbReference type="EMBL" id="JBHSAV010000003">
    <property type="protein sequence ID" value="MFC3974958.1"/>
    <property type="molecule type" value="Genomic_DNA"/>
</dbReference>
<dbReference type="EC" id="2.3.-.-" evidence="3"/>
<dbReference type="RefSeq" id="WP_241293998.1">
    <property type="nucleotide sequence ID" value="NZ_JAKZGR010000006.1"/>
</dbReference>
<evidence type="ECO:0000313" key="3">
    <source>
        <dbReference type="EMBL" id="MFC3974958.1"/>
    </source>
</evidence>
<accession>A0ABV8EHS2</accession>
<dbReference type="GO" id="GO:0016746">
    <property type="term" value="F:acyltransferase activity"/>
    <property type="evidence" value="ECO:0007669"/>
    <property type="project" value="UniProtKB-KW"/>
</dbReference>
<protein>
    <submittedName>
        <fullName evidence="3">Acyltransferase family protein</fullName>
        <ecNumber evidence="3">2.3.-.-</ecNumber>
    </submittedName>
</protein>
<keyword evidence="1" id="KW-0812">Transmembrane</keyword>
<comment type="caution">
    <text evidence="3">The sequence shown here is derived from an EMBL/GenBank/DDBJ whole genome shotgun (WGS) entry which is preliminary data.</text>
</comment>
<dbReference type="InterPro" id="IPR002656">
    <property type="entry name" value="Acyl_transf_3_dom"/>
</dbReference>
<keyword evidence="3" id="KW-0012">Acyltransferase</keyword>
<feature type="transmembrane region" description="Helical" evidence="1">
    <location>
        <begin position="51"/>
        <end position="70"/>
    </location>
</feature>
<dbReference type="PANTHER" id="PTHR23028">
    <property type="entry name" value="ACETYLTRANSFERASE"/>
    <property type="match status" value="1"/>
</dbReference>
<keyword evidence="4" id="KW-1185">Reference proteome</keyword>
<feature type="transmembrane region" description="Helical" evidence="1">
    <location>
        <begin position="323"/>
        <end position="345"/>
    </location>
</feature>
<evidence type="ECO:0000313" key="4">
    <source>
        <dbReference type="Proteomes" id="UP001595766"/>
    </source>
</evidence>
<evidence type="ECO:0000256" key="1">
    <source>
        <dbReference type="SAM" id="Phobius"/>
    </source>
</evidence>
<evidence type="ECO:0000259" key="2">
    <source>
        <dbReference type="Pfam" id="PF01757"/>
    </source>
</evidence>
<feature type="transmembrane region" description="Helical" evidence="1">
    <location>
        <begin position="167"/>
        <end position="185"/>
    </location>
</feature>
<feature type="transmembrane region" description="Helical" evidence="1">
    <location>
        <begin position="286"/>
        <end position="311"/>
    </location>
</feature>